<dbReference type="RefSeq" id="WP_276239283.1">
    <property type="nucleotide sequence ID" value="NZ_CP119989.1"/>
</dbReference>
<organism evidence="1 2">
    <name type="scientific">Halobaculum marinum</name>
    <dbReference type="NCBI Taxonomy" id="3031996"/>
    <lineage>
        <taxon>Archaea</taxon>
        <taxon>Methanobacteriati</taxon>
        <taxon>Methanobacteriota</taxon>
        <taxon>Stenosarchaea group</taxon>
        <taxon>Halobacteria</taxon>
        <taxon>Halobacteriales</taxon>
        <taxon>Haloferacaceae</taxon>
        <taxon>Halobaculum</taxon>
    </lineage>
</organism>
<comment type="caution">
    <text evidence="1">The sequence shown here is derived from an EMBL/GenBank/DDBJ whole genome shotgun (WGS) entry which is preliminary data.</text>
</comment>
<name>A0ABD5WSK5_9EURY</name>
<gene>
    <name evidence="1" type="ORF">ACFQKD_02900</name>
</gene>
<protein>
    <submittedName>
        <fullName evidence="1">Uncharacterized protein</fullName>
    </submittedName>
</protein>
<dbReference type="AlphaFoldDB" id="A0ABD5WSK5"/>
<sequence length="62" mass="6722">MLLPSAVFEAPTRGTLADAWAFHEALDAAADYSFDPLRDLASTVGVDSDAVVKAERTRRSRN</sequence>
<dbReference type="EMBL" id="JBHTAG010000002">
    <property type="protein sequence ID" value="MFC7096241.1"/>
    <property type="molecule type" value="Genomic_DNA"/>
</dbReference>
<dbReference type="GeneID" id="79269873"/>
<accession>A0ABD5WSK5</accession>
<dbReference type="Proteomes" id="UP001596388">
    <property type="component" value="Unassembled WGS sequence"/>
</dbReference>
<evidence type="ECO:0000313" key="2">
    <source>
        <dbReference type="Proteomes" id="UP001596388"/>
    </source>
</evidence>
<proteinExistence type="predicted"/>
<keyword evidence="2" id="KW-1185">Reference proteome</keyword>
<evidence type="ECO:0000313" key="1">
    <source>
        <dbReference type="EMBL" id="MFC7096241.1"/>
    </source>
</evidence>
<reference evidence="1 2" key="1">
    <citation type="journal article" date="2019" name="Int. J. Syst. Evol. Microbiol.">
        <title>The Global Catalogue of Microorganisms (GCM) 10K type strain sequencing project: providing services to taxonomists for standard genome sequencing and annotation.</title>
        <authorList>
            <consortium name="The Broad Institute Genomics Platform"/>
            <consortium name="The Broad Institute Genome Sequencing Center for Infectious Disease"/>
            <person name="Wu L."/>
            <person name="Ma J."/>
        </authorList>
    </citation>
    <scope>NUCLEOTIDE SEQUENCE [LARGE SCALE GENOMIC DNA]</scope>
    <source>
        <strain evidence="1 2">DT55</strain>
    </source>
</reference>